<organism evidence="1 2">
    <name type="scientific">Brassica napus</name>
    <name type="common">Rape</name>
    <dbReference type="NCBI Taxonomy" id="3708"/>
    <lineage>
        <taxon>Eukaryota</taxon>
        <taxon>Viridiplantae</taxon>
        <taxon>Streptophyta</taxon>
        <taxon>Embryophyta</taxon>
        <taxon>Tracheophyta</taxon>
        <taxon>Spermatophyta</taxon>
        <taxon>Magnoliopsida</taxon>
        <taxon>eudicotyledons</taxon>
        <taxon>Gunneridae</taxon>
        <taxon>Pentapetalae</taxon>
        <taxon>rosids</taxon>
        <taxon>malvids</taxon>
        <taxon>Brassicales</taxon>
        <taxon>Brassicaceae</taxon>
        <taxon>Brassiceae</taxon>
        <taxon>Brassica</taxon>
    </lineage>
</organism>
<name>A0ABQ8BNC8_BRANA</name>
<protein>
    <submittedName>
        <fullName evidence="1">Uncharacterized protein</fullName>
    </submittedName>
</protein>
<reference evidence="1 2" key="1">
    <citation type="submission" date="2021-05" db="EMBL/GenBank/DDBJ databases">
        <title>Genome Assembly of Synthetic Allotetraploid Brassica napus Reveals Homoeologous Exchanges between Subgenomes.</title>
        <authorList>
            <person name="Davis J.T."/>
        </authorList>
    </citation>
    <scope>NUCLEOTIDE SEQUENCE [LARGE SCALE GENOMIC DNA]</scope>
    <source>
        <strain evidence="2">cv. Da-Ae</strain>
        <tissue evidence="1">Seedling</tissue>
    </source>
</reference>
<evidence type="ECO:0000313" key="1">
    <source>
        <dbReference type="EMBL" id="KAH0905755.1"/>
    </source>
</evidence>
<evidence type="ECO:0000313" key="2">
    <source>
        <dbReference type="Proteomes" id="UP000824890"/>
    </source>
</evidence>
<sequence>MDLPPSRRKIDVDKNSSNQTEFGFRQKLFGVVGGIVIVASLCCCWGTNKRHVDLVLATYFANVNSCFLTGDKLLLRVRGAPLALIHVSSDPLPHLRDIICAINGENYQGQPTRSWEEEIRNKRPHYHPLNPAKSGGGTQKKVNSMVLFDQETNNKLRSKAPMFKLINQSLLFCWRFHFTESQLLSEIEKRLAPQNITLDFISESLTRDSTNQLVFKPVGKVPISDGRKLHLLSFHSTFHDVQAYVMVCSLSMIYVSVSVKTFCQTLILVKKSSVSILEDAGCNDVIAEYCIDQVNQWSNFTIVFLITVIFRAELNAF</sequence>
<gene>
    <name evidence="1" type="ORF">HID58_037582</name>
</gene>
<accession>A0ABQ8BNC8</accession>
<dbReference type="Proteomes" id="UP000824890">
    <property type="component" value="Unassembled WGS sequence"/>
</dbReference>
<dbReference type="EMBL" id="JAGKQM010000010">
    <property type="protein sequence ID" value="KAH0905755.1"/>
    <property type="molecule type" value="Genomic_DNA"/>
</dbReference>
<comment type="caution">
    <text evidence="1">The sequence shown here is derived from an EMBL/GenBank/DDBJ whole genome shotgun (WGS) entry which is preliminary data.</text>
</comment>
<keyword evidence="2" id="KW-1185">Reference proteome</keyword>
<proteinExistence type="predicted"/>